<keyword evidence="3" id="KW-1185">Reference proteome</keyword>
<feature type="compositionally biased region" description="Pro residues" evidence="1">
    <location>
        <begin position="556"/>
        <end position="573"/>
    </location>
</feature>
<dbReference type="OrthoDB" id="20729at2759"/>
<dbReference type="CDD" id="cd23954">
    <property type="entry name" value="AMO1_CTD"/>
    <property type="match status" value="1"/>
</dbReference>
<feature type="region of interest" description="Disordered" evidence="1">
    <location>
        <begin position="261"/>
        <end position="592"/>
    </location>
</feature>
<dbReference type="STRING" id="1182545.A0A072Q4K6"/>
<feature type="compositionally biased region" description="Polar residues" evidence="1">
    <location>
        <begin position="228"/>
        <end position="247"/>
    </location>
</feature>
<comment type="caution">
    <text evidence="2">The sequence shown here is derived from an EMBL/GenBank/DDBJ whole genome shotgun (WGS) entry which is preliminary data.</text>
</comment>
<feature type="compositionally biased region" description="Polar residues" evidence="1">
    <location>
        <begin position="358"/>
        <end position="447"/>
    </location>
</feature>
<feature type="compositionally biased region" description="Polar residues" evidence="1">
    <location>
        <begin position="287"/>
        <end position="332"/>
    </location>
</feature>
<reference evidence="2 3" key="1">
    <citation type="submission" date="2013-03" db="EMBL/GenBank/DDBJ databases">
        <title>The Genome Sequence of Exophiala aquamarina CBS 119918.</title>
        <authorList>
            <consortium name="The Broad Institute Genomics Platform"/>
            <person name="Cuomo C."/>
            <person name="de Hoog S."/>
            <person name="Gorbushina A."/>
            <person name="Walker B."/>
            <person name="Young S.K."/>
            <person name="Zeng Q."/>
            <person name="Gargeya S."/>
            <person name="Fitzgerald M."/>
            <person name="Haas B."/>
            <person name="Abouelleil A."/>
            <person name="Allen A.W."/>
            <person name="Alvarado L."/>
            <person name="Arachchi H.M."/>
            <person name="Berlin A.M."/>
            <person name="Chapman S.B."/>
            <person name="Gainer-Dewar J."/>
            <person name="Goldberg J."/>
            <person name="Griggs A."/>
            <person name="Gujja S."/>
            <person name="Hansen M."/>
            <person name="Howarth C."/>
            <person name="Imamovic A."/>
            <person name="Ireland A."/>
            <person name="Larimer J."/>
            <person name="McCowan C."/>
            <person name="Murphy C."/>
            <person name="Pearson M."/>
            <person name="Poon T.W."/>
            <person name="Priest M."/>
            <person name="Roberts A."/>
            <person name="Saif S."/>
            <person name="Shea T."/>
            <person name="Sisk P."/>
            <person name="Sykes S."/>
            <person name="Wortman J."/>
            <person name="Nusbaum C."/>
            <person name="Birren B."/>
        </authorList>
    </citation>
    <scope>NUCLEOTIDE SEQUENCE [LARGE SCALE GENOMIC DNA]</scope>
    <source>
        <strain evidence="2 3">CBS 119918</strain>
    </source>
</reference>
<dbReference type="GeneID" id="25275744"/>
<evidence type="ECO:0000313" key="3">
    <source>
        <dbReference type="Proteomes" id="UP000027920"/>
    </source>
</evidence>
<dbReference type="AlphaFoldDB" id="A0A072Q4K6"/>
<protein>
    <recommendedName>
        <fullName evidence="4">C3H1-type domain-containing protein</fullName>
    </recommendedName>
</protein>
<feature type="compositionally biased region" description="Low complexity" evidence="1">
    <location>
        <begin position="271"/>
        <end position="283"/>
    </location>
</feature>
<feature type="compositionally biased region" description="Polar residues" evidence="1">
    <location>
        <begin position="459"/>
        <end position="532"/>
    </location>
</feature>
<name>A0A072Q4K6_9EURO</name>
<proteinExistence type="predicted"/>
<dbReference type="GO" id="GO:0005634">
    <property type="term" value="C:nucleus"/>
    <property type="evidence" value="ECO:0007669"/>
    <property type="project" value="TreeGrafter"/>
</dbReference>
<accession>A0A072Q4K6</accession>
<dbReference type="VEuPathDB" id="FungiDB:A1O9_00793"/>
<organism evidence="2 3">
    <name type="scientific">Exophiala aquamarina CBS 119918</name>
    <dbReference type="NCBI Taxonomy" id="1182545"/>
    <lineage>
        <taxon>Eukaryota</taxon>
        <taxon>Fungi</taxon>
        <taxon>Dikarya</taxon>
        <taxon>Ascomycota</taxon>
        <taxon>Pezizomycotina</taxon>
        <taxon>Eurotiomycetes</taxon>
        <taxon>Chaetothyriomycetidae</taxon>
        <taxon>Chaetothyriales</taxon>
        <taxon>Herpotrichiellaceae</taxon>
        <taxon>Exophiala</taxon>
    </lineage>
</organism>
<dbReference type="PANTHER" id="PTHR21099">
    <property type="entry name" value="RAD201"/>
    <property type="match status" value="1"/>
</dbReference>
<evidence type="ECO:0008006" key="4">
    <source>
        <dbReference type="Google" id="ProtNLM"/>
    </source>
</evidence>
<dbReference type="RefSeq" id="XP_013265410.1">
    <property type="nucleotide sequence ID" value="XM_013409956.1"/>
</dbReference>
<gene>
    <name evidence="2" type="ORF">A1O9_00793</name>
</gene>
<dbReference type="HOGENOM" id="CLU_028685_1_0_1"/>
<dbReference type="EMBL" id="AMGV01000001">
    <property type="protein sequence ID" value="KEF62820.1"/>
    <property type="molecule type" value="Genomic_DNA"/>
</dbReference>
<dbReference type="PANTHER" id="PTHR21099:SF2">
    <property type="entry name" value="SI:CH211-113E8.11"/>
    <property type="match status" value="1"/>
</dbReference>
<dbReference type="Proteomes" id="UP000027920">
    <property type="component" value="Unassembled WGS sequence"/>
</dbReference>
<evidence type="ECO:0000313" key="2">
    <source>
        <dbReference type="EMBL" id="KEF62820.1"/>
    </source>
</evidence>
<sequence>MAICKFYQTRDGCRNGSECYPLCASLEARGAIQLKSAFLTDCLNFKDNCRFEHPGANSAGNASRNRFAPLSGGSNRFGGGRNPEYFISTTEFTNDLTEGKGRPKWLLSSWGPREGPRGFFEDYSPEEVRWRFYELAAQGKEGEADQEAITLWNNADSQMRQLASRVDDIGDMMREAEKQHPNRWDFLKMDGTKTREQVISEAQGMNANSGNSPFGSTGASSGFGSTPNAASNPFSKPATSTFGQATQPSIFGAGSSTFGKPAFGSTGFGGSSSSSPFGQAASGGTFGQPSQPTSTFGKPSQPASTFGQPSQPTSTFGQASQPSSTFGQPSQPSSAFGSTGFGGATQKNPFAAASASSGFGQSNLTFGQSSQPTSTFGHPSQPNSTFGQPSQPSSTFGQPSQPSSTFGQPAQPSSAFGQPSQPTPTFGQPAQQASPFGQSSQTNSTFGKPTAFGQAASPFGQSGQTTSSFGQPSQTTSTFGQPSQPSSGFTQPTFGASATPSFGQPSTQGNAFGGNTTQQQPSDQAMETNSPGASPRAIPPGNQFANAATPTFTSPMPAPSAPSQPVAPPPPPKAIVNTSSTPHPLTGKPPAAVLVTQSLPFQPPQKNRDQLISYRGQRVQYVDGEPCFQRPDRKGLQKIWFPDGAAAPDVVALNREDKLDDLQGSPDEYTDSIKEQYKYFFDNGSFQHGKIPLVPPMREWAVYDF</sequence>
<evidence type="ECO:0000256" key="1">
    <source>
        <dbReference type="SAM" id="MobiDB-lite"/>
    </source>
</evidence>
<feature type="compositionally biased region" description="Low complexity" evidence="1">
    <location>
        <begin position="212"/>
        <end position="227"/>
    </location>
</feature>
<feature type="region of interest" description="Disordered" evidence="1">
    <location>
        <begin position="204"/>
        <end position="247"/>
    </location>
</feature>